<reference evidence="6 7" key="1">
    <citation type="submission" date="2019-08" db="EMBL/GenBank/DDBJ databases">
        <title>Pedobacter sp. nov., isolated from Han river, South Korea.</title>
        <authorList>
            <person name="Lee D.-H."/>
            <person name="Kim Y.-S."/>
            <person name="Hwang E.-M."/>
            <person name="Le Tran T.C."/>
            <person name="Cha C.-J."/>
        </authorList>
    </citation>
    <scope>NUCLEOTIDE SEQUENCE [LARGE SCALE GENOMIC DNA]</scope>
    <source>
        <strain evidence="6 7">CJ43</strain>
    </source>
</reference>
<dbReference type="InterPro" id="IPR039420">
    <property type="entry name" value="WalR-like"/>
</dbReference>
<dbReference type="InterPro" id="IPR058245">
    <property type="entry name" value="NreC/VraR/RcsB-like_REC"/>
</dbReference>
<sequence length="215" mass="24523">MINIILAEDHNIVRNGVKILLERDADLKVVAETENGKEVLNLLQTGIEASIILADINMPDMDGISLLKQMKQKYPDVPIIILSMLDNEQYIIEAFKEGASGYLFKNISADELIFALKHVHTGNRYICTELSLRLLDRLMNLPSQRKNWALHHDFSAREIEILHLMSEGYTNNEMSDKLFISKRTIEGYRQNLIDKTKVKNTAALIKYAVLNGIIE</sequence>
<gene>
    <name evidence="6" type="ORF">FYC62_06370</name>
</gene>
<dbReference type="PRINTS" id="PR00038">
    <property type="entry name" value="HTHLUXR"/>
</dbReference>
<dbReference type="GO" id="GO:0000160">
    <property type="term" value="P:phosphorelay signal transduction system"/>
    <property type="evidence" value="ECO:0007669"/>
    <property type="project" value="InterPro"/>
</dbReference>
<dbReference type="GO" id="GO:0003677">
    <property type="term" value="F:DNA binding"/>
    <property type="evidence" value="ECO:0007669"/>
    <property type="project" value="UniProtKB-KW"/>
</dbReference>
<keyword evidence="7" id="KW-1185">Reference proteome</keyword>
<organism evidence="6 7">
    <name type="scientific">Pedobacter aquae</name>
    <dbReference type="NCBI Taxonomy" id="2605747"/>
    <lineage>
        <taxon>Bacteria</taxon>
        <taxon>Pseudomonadati</taxon>
        <taxon>Bacteroidota</taxon>
        <taxon>Sphingobacteriia</taxon>
        <taxon>Sphingobacteriales</taxon>
        <taxon>Sphingobacteriaceae</taxon>
        <taxon>Pedobacter</taxon>
    </lineage>
</organism>
<dbReference type="InterPro" id="IPR011006">
    <property type="entry name" value="CheY-like_superfamily"/>
</dbReference>
<dbReference type="InterPro" id="IPR016032">
    <property type="entry name" value="Sig_transdc_resp-reg_C-effctor"/>
</dbReference>
<dbReference type="RefSeq" id="WP_149074348.1">
    <property type="nucleotide sequence ID" value="NZ_CP043329.1"/>
</dbReference>
<dbReference type="PANTHER" id="PTHR43214:SF43">
    <property type="entry name" value="TWO-COMPONENT RESPONSE REGULATOR"/>
    <property type="match status" value="1"/>
</dbReference>
<keyword evidence="2" id="KW-0238">DNA-binding</keyword>
<keyword evidence="1 3" id="KW-0597">Phosphoprotein</keyword>
<feature type="domain" description="HTH luxR-type" evidence="4">
    <location>
        <begin position="147"/>
        <end position="212"/>
    </location>
</feature>
<dbReference type="KEGG" id="pej:FYC62_06370"/>
<dbReference type="EMBL" id="CP043329">
    <property type="protein sequence ID" value="QEK51332.1"/>
    <property type="molecule type" value="Genomic_DNA"/>
</dbReference>
<feature type="domain" description="Response regulatory" evidence="5">
    <location>
        <begin position="3"/>
        <end position="120"/>
    </location>
</feature>
<dbReference type="SMART" id="SM00448">
    <property type="entry name" value="REC"/>
    <property type="match status" value="1"/>
</dbReference>
<dbReference type="PROSITE" id="PS50110">
    <property type="entry name" value="RESPONSE_REGULATORY"/>
    <property type="match status" value="1"/>
</dbReference>
<dbReference type="SUPFAM" id="SSF46894">
    <property type="entry name" value="C-terminal effector domain of the bipartite response regulators"/>
    <property type="match status" value="1"/>
</dbReference>
<feature type="modified residue" description="4-aspartylphosphate" evidence="3">
    <location>
        <position position="55"/>
    </location>
</feature>
<dbReference type="CDD" id="cd17535">
    <property type="entry name" value="REC_NarL-like"/>
    <property type="match status" value="1"/>
</dbReference>
<protein>
    <submittedName>
        <fullName evidence="6">Response regulator transcription factor</fullName>
    </submittedName>
</protein>
<dbReference type="Pfam" id="PF00196">
    <property type="entry name" value="GerE"/>
    <property type="match status" value="1"/>
</dbReference>
<dbReference type="Proteomes" id="UP000323653">
    <property type="component" value="Chromosome"/>
</dbReference>
<accession>A0A5C0VHI4</accession>
<evidence type="ECO:0000256" key="3">
    <source>
        <dbReference type="PROSITE-ProRule" id="PRU00169"/>
    </source>
</evidence>
<evidence type="ECO:0000259" key="4">
    <source>
        <dbReference type="PROSITE" id="PS50043"/>
    </source>
</evidence>
<dbReference type="SMART" id="SM00421">
    <property type="entry name" value="HTH_LUXR"/>
    <property type="match status" value="1"/>
</dbReference>
<evidence type="ECO:0000313" key="7">
    <source>
        <dbReference type="Proteomes" id="UP000323653"/>
    </source>
</evidence>
<dbReference type="SUPFAM" id="SSF52172">
    <property type="entry name" value="CheY-like"/>
    <property type="match status" value="1"/>
</dbReference>
<evidence type="ECO:0000259" key="5">
    <source>
        <dbReference type="PROSITE" id="PS50110"/>
    </source>
</evidence>
<dbReference type="PANTHER" id="PTHR43214">
    <property type="entry name" value="TWO-COMPONENT RESPONSE REGULATOR"/>
    <property type="match status" value="1"/>
</dbReference>
<dbReference type="AlphaFoldDB" id="A0A5C0VHI4"/>
<dbReference type="CDD" id="cd06170">
    <property type="entry name" value="LuxR_C_like"/>
    <property type="match status" value="1"/>
</dbReference>
<dbReference type="InterPro" id="IPR000792">
    <property type="entry name" value="Tscrpt_reg_LuxR_C"/>
</dbReference>
<dbReference type="Pfam" id="PF00072">
    <property type="entry name" value="Response_reg"/>
    <property type="match status" value="1"/>
</dbReference>
<proteinExistence type="predicted"/>
<evidence type="ECO:0000256" key="2">
    <source>
        <dbReference type="ARBA" id="ARBA00023125"/>
    </source>
</evidence>
<dbReference type="InterPro" id="IPR001789">
    <property type="entry name" value="Sig_transdc_resp-reg_receiver"/>
</dbReference>
<evidence type="ECO:0000256" key="1">
    <source>
        <dbReference type="ARBA" id="ARBA00022553"/>
    </source>
</evidence>
<dbReference type="Gene3D" id="3.40.50.2300">
    <property type="match status" value="1"/>
</dbReference>
<dbReference type="PROSITE" id="PS50043">
    <property type="entry name" value="HTH_LUXR_2"/>
    <property type="match status" value="1"/>
</dbReference>
<name>A0A5C0VHI4_9SPHI</name>
<dbReference type="GO" id="GO:0006355">
    <property type="term" value="P:regulation of DNA-templated transcription"/>
    <property type="evidence" value="ECO:0007669"/>
    <property type="project" value="InterPro"/>
</dbReference>
<evidence type="ECO:0000313" key="6">
    <source>
        <dbReference type="EMBL" id="QEK51332.1"/>
    </source>
</evidence>